<dbReference type="OrthoDB" id="2691442at2"/>
<keyword evidence="1" id="KW-0472">Membrane</keyword>
<feature type="transmembrane region" description="Helical" evidence="1">
    <location>
        <begin position="21"/>
        <end position="43"/>
    </location>
</feature>
<accession>A0A265NDC3</accession>
<dbReference type="InterPro" id="IPR024563">
    <property type="entry name" value="YqhR"/>
</dbReference>
<feature type="transmembrane region" description="Helical" evidence="1">
    <location>
        <begin position="132"/>
        <end position="153"/>
    </location>
</feature>
<dbReference type="Pfam" id="PF11085">
    <property type="entry name" value="YqhR"/>
    <property type="match status" value="1"/>
</dbReference>
<evidence type="ECO:0000256" key="1">
    <source>
        <dbReference type="SAM" id="Phobius"/>
    </source>
</evidence>
<feature type="transmembrane region" description="Helical" evidence="1">
    <location>
        <begin position="98"/>
        <end position="120"/>
    </location>
</feature>
<comment type="caution">
    <text evidence="2">The sequence shown here is derived from an EMBL/GenBank/DDBJ whole genome shotgun (WGS) entry which is preliminary data.</text>
</comment>
<dbReference type="Proteomes" id="UP000216498">
    <property type="component" value="Unassembled WGS sequence"/>
</dbReference>
<protein>
    <recommendedName>
        <fullName evidence="4">YqhR</fullName>
    </recommendedName>
</protein>
<evidence type="ECO:0000313" key="2">
    <source>
        <dbReference type="EMBL" id="OZU89993.1"/>
    </source>
</evidence>
<proteinExistence type="predicted"/>
<dbReference type="AlphaFoldDB" id="A0A265NDC3"/>
<evidence type="ECO:0000313" key="3">
    <source>
        <dbReference type="Proteomes" id="UP000216498"/>
    </source>
</evidence>
<dbReference type="RefSeq" id="WP_094883592.1">
    <property type="nucleotide sequence ID" value="NZ_NPMS01000001.1"/>
</dbReference>
<reference evidence="2 3" key="1">
    <citation type="submission" date="2017-08" db="EMBL/GenBank/DDBJ databases">
        <title>Virgibacillus indicus sp. nov. and Virgibacillus profoundi sp. nov, two moderately halophilic bacteria isolated from marine sediment by using the Microfluidic Streak Plate.</title>
        <authorList>
            <person name="Xu B."/>
            <person name="Hu B."/>
            <person name="Wang J."/>
            <person name="Zhu Y."/>
            <person name="Huang L."/>
            <person name="Du W."/>
            <person name="Huang Y."/>
        </authorList>
    </citation>
    <scope>NUCLEOTIDE SEQUENCE [LARGE SCALE GENOMIC DNA]</scope>
    <source>
        <strain evidence="2 3">IO3-P2-C2</strain>
    </source>
</reference>
<keyword evidence="1" id="KW-0812">Transmembrane</keyword>
<sequence length="166" mass="18871">MTEEKQLDQNKRENRISILSRSLITGFIGGLIWSLFGVIMYYFNFSEVAPKSFLLRSWLTAEWTSGWLGDLVSIVFAGVLSLIAALIYYGLLKKVNSMWMGLVFGVILWGIIFYLLQPIFSNIPALVELNKNTIVSTICLFILYGTFVGYSISYDYHDAKLNKQKG</sequence>
<keyword evidence="3" id="KW-1185">Reference proteome</keyword>
<gene>
    <name evidence="2" type="ORF">CIL03_02330</name>
</gene>
<evidence type="ECO:0008006" key="4">
    <source>
        <dbReference type="Google" id="ProtNLM"/>
    </source>
</evidence>
<name>A0A265NDC3_9BACI</name>
<keyword evidence="1" id="KW-1133">Transmembrane helix</keyword>
<dbReference type="EMBL" id="NPMS01000001">
    <property type="protein sequence ID" value="OZU89993.1"/>
    <property type="molecule type" value="Genomic_DNA"/>
</dbReference>
<organism evidence="2 3">
    <name type="scientific">Virgibacillus indicus</name>
    <dbReference type="NCBI Taxonomy" id="2024554"/>
    <lineage>
        <taxon>Bacteria</taxon>
        <taxon>Bacillati</taxon>
        <taxon>Bacillota</taxon>
        <taxon>Bacilli</taxon>
        <taxon>Bacillales</taxon>
        <taxon>Bacillaceae</taxon>
        <taxon>Virgibacillus</taxon>
    </lineage>
</organism>
<feature type="transmembrane region" description="Helical" evidence="1">
    <location>
        <begin position="63"/>
        <end position="91"/>
    </location>
</feature>